<gene>
    <name evidence="1" type="ORF">JMJ77_009147</name>
</gene>
<proteinExistence type="predicted"/>
<dbReference type="AlphaFoldDB" id="A0A9P7QYR1"/>
<dbReference type="EMBL" id="JAESDN010000009">
    <property type="protein sequence ID" value="KAG7045059.1"/>
    <property type="molecule type" value="Genomic_DNA"/>
</dbReference>
<name>A0A9P7QYR1_9PEZI</name>
<evidence type="ECO:0000313" key="2">
    <source>
        <dbReference type="Proteomes" id="UP000699042"/>
    </source>
</evidence>
<sequence length="99" mass="11481">IFFPMSLLDFDDFQSRRLRCRLASWLRLQRRGPGPLRGPSPLTDPGPKIRALHFTYAPQGPSSTDRFERRRVGLDPEITLRRQRAMDNRRGGHFFGAIC</sequence>
<organism evidence="1 2">
    <name type="scientific">Colletotrichum scovillei</name>
    <dbReference type="NCBI Taxonomy" id="1209932"/>
    <lineage>
        <taxon>Eukaryota</taxon>
        <taxon>Fungi</taxon>
        <taxon>Dikarya</taxon>
        <taxon>Ascomycota</taxon>
        <taxon>Pezizomycotina</taxon>
        <taxon>Sordariomycetes</taxon>
        <taxon>Hypocreomycetidae</taxon>
        <taxon>Glomerellales</taxon>
        <taxon>Glomerellaceae</taxon>
        <taxon>Colletotrichum</taxon>
        <taxon>Colletotrichum acutatum species complex</taxon>
    </lineage>
</organism>
<protein>
    <submittedName>
        <fullName evidence="1">Uncharacterized protein</fullName>
    </submittedName>
</protein>
<evidence type="ECO:0000313" key="1">
    <source>
        <dbReference type="EMBL" id="KAG7045059.1"/>
    </source>
</evidence>
<dbReference type="Proteomes" id="UP000699042">
    <property type="component" value="Unassembled WGS sequence"/>
</dbReference>
<feature type="non-terminal residue" evidence="1">
    <location>
        <position position="1"/>
    </location>
</feature>
<keyword evidence="2" id="KW-1185">Reference proteome</keyword>
<reference evidence="1" key="1">
    <citation type="submission" date="2021-05" db="EMBL/GenBank/DDBJ databases">
        <title>Comparative genomics of three Colletotrichum scovillei strains and genetic complementation revealed genes involved fungal growth and virulence on chili pepper.</title>
        <authorList>
            <person name="Hsieh D.-K."/>
            <person name="Chuang S.-C."/>
            <person name="Chen C.-Y."/>
            <person name="Chao Y.-T."/>
            <person name="Lu M.-Y.J."/>
            <person name="Lee M.-H."/>
            <person name="Shih M.-C."/>
        </authorList>
    </citation>
    <scope>NUCLEOTIDE SEQUENCE</scope>
    <source>
        <strain evidence="1">Coll-153</strain>
    </source>
</reference>
<accession>A0A9P7QYR1</accession>
<comment type="caution">
    <text evidence="1">The sequence shown here is derived from an EMBL/GenBank/DDBJ whole genome shotgun (WGS) entry which is preliminary data.</text>
</comment>